<proteinExistence type="predicted"/>
<evidence type="ECO:0000313" key="3">
    <source>
        <dbReference type="Proteomes" id="UP001500279"/>
    </source>
</evidence>
<feature type="chain" id="PRO_5047280359" evidence="1">
    <location>
        <begin position="42"/>
        <end position="66"/>
    </location>
</feature>
<name>A0ABN1KKZ5_9BURK</name>
<reference evidence="2 3" key="1">
    <citation type="journal article" date="2019" name="Int. J. Syst. Evol. Microbiol.">
        <title>The Global Catalogue of Microorganisms (GCM) 10K type strain sequencing project: providing services to taxonomists for standard genome sequencing and annotation.</title>
        <authorList>
            <consortium name="The Broad Institute Genomics Platform"/>
            <consortium name="The Broad Institute Genome Sequencing Center for Infectious Disease"/>
            <person name="Wu L."/>
            <person name="Ma J."/>
        </authorList>
    </citation>
    <scope>NUCLEOTIDE SEQUENCE [LARGE SCALE GENOMIC DNA]</scope>
    <source>
        <strain evidence="2 3">JCM 15503</strain>
    </source>
</reference>
<organism evidence="2 3">
    <name type="scientific">Ideonella azotifigens</name>
    <dbReference type="NCBI Taxonomy" id="513160"/>
    <lineage>
        <taxon>Bacteria</taxon>
        <taxon>Pseudomonadati</taxon>
        <taxon>Pseudomonadota</taxon>
        <taxon>Betaproteobacteria</taxon>
        <taxon>Burkholderiales</taxon>
        <taxon>Sphaerotilaceae</taxon>
        <taxon>Ideonella</taxon>
    </lineage>
</organism>
<dbReference type="Proteomes" id="UP001500279">
    <property type="component" value="Unassembled WGS sequence"/>
</dbReference>
<dbReference type="EMBL" id="BAAAEW010000048">
    <property type="protein sequence ID" value="GAA0770001.1"/>
    <property type="molecule type" value="Genomic_DNA"/>
</dbReference>
<protein>
    <submittedName>
        <fullName evidence="2">Uncharacterized protein</fullName>
    </submittedName>
</protein>
<gene>
    <name evidence="2" type="ORF">GCM10009107_61370</name>
</gene>
<keyword evidence="1" id="KW-0732">Signal</keyword>
<comment type="caution">
    <text evidence="2">The sequence shown here is derived from an EMBL/GenBank/DDBJ whole genome shotgun (WGS) entry which is preliminary data.</text>
</comment>
<evidence type="ECO:0000313" key="2">
    <source>
        <dbReference type="EMBL" id="GAA0770001.1"/>
    </source>
</evidence>
<accession>A0ABN1KKZ5</accession>
<keyword evidence="3" id="KW-1185">Reference proteome</keyword>
<sequence>MRIEFACSVHMLIRKRLRTHARTLALAALCAAGLYASTVQADPVPDGGALTTGLGYDANGNLISRP</sequence>
<feature type="signal peptide" evidence="1">
    <location>
        <begin position="1"/>
        <end position="41"/>
    </location>
</feature>
<evidence type="ECO:0000256" key="1">
    <source>
        <dbReference type="SAM" id="SignalP"/>
    </source>
</evidence>